<evidence type="ECO:0000256" key="3">
    <source>
        <dbReference type="SAM" id="MobiDB-lite"/>
    </source>
</evidence>
<sequence length="227" mass="25803">MTRSHIQRQSHPKSPSSESSSPVTCQRMTVRVSRGATLYLLPDPVTCFKHASYDQLQTFHLEEGASLILLDSFTSGRKSLGEEWEFWRYYSVNDVWVNGRRVAKDVMLLEQEKEGEVKDSRWKGALPVRTLADRLAPYSCYATAILYGPAMRETLFDVSKRCERISVFKQTSPPPLLWSFSWVGPEREGGVIRVAAVDTEGVRNFLKELLHGIKTLVGIDTYQKAFP</sequence>
<proteinExistence type="inferred from homology"/>
<dbReference type="PANTHER" id="PTHR33643:SF1">
    <property type="entry name" value="UREASE ACCESSORY PROTEIN D"/>
    <property type="match status" value="1"/>
</dbReference>
<evidence type="ECO:0000313" key="5">
    <source>
        <dbReference type="Proteomes" id="UP000736335"/>
    </source>
</evidence>
<dbReference type="OrthoDB" id="5550464at2759"/>
<protein>
    <submittedName>
        <fullName evidence="4">Urease accessory protein UreD</fullName>
    </submittedName>
</protein>
<evidence type="ECO:0000256" key="1">
    <source>
        <dbReference type="ARBA" id="ARBA00007177"/>
    </source>
</evidence>
<dbReference type="EMBL" id="WIUZ02000005">
    <property type="protein sequence ID" value="KAF9787196.1"/>
    <property type="molecule type" value="Genomic_DNA"/>
</dbReference>
<keyword evidence="5" id="KW-1185">Reference proteome</keyword>
<evidence type="ECO:0000313" key="4">
    <source>
        <dbReference type="EMBL" id="KAF9787196.1"/>
    </source>
</evidence>
<comment type="similarity">
    <text evidence="1">Belongs to the UreD family.</text>
</comment>
<dbReference type="Pfam" id="PF01774">
    <property type="entry name" value="UreD"/>
    <property type="match status" value="1"/>
</dbReference>
<dbReference type="InterPro" id="IPR002669">
    <property type="entry name" value="UreD"/>
</dbReference>
<feature type="region of interest" description="Disordered" evidence="3">
    <location>
        <begin position="1"/>
        <end position="24"/>
    </location>
</feature>
<organism evidence="4 5">
    <name type="scientific">Thelephora terrestris</name>
    <dbReference type="NCBI Taxonomy" id="56493"/>
    <lineage>
        <taxon>Eukaryota</taxon>
        <taxon>Fungi</taxon>
        <taxon>Dikarya</taxon>
        <taxon>Basidiomycota</taxon>
        <taxon>Agaricomycotina</taxon>
        <taxon>Agaricomycetes</taxon>
        <taxon>Thelephorales</taxon>
        <taxon>Thelephoraceae</taxon>
        <taxon>Thelephora</taxon>
    </lineage>
</organism>
<reference evidence="4" key="1">
    <citation type="journal article" date="2020" name="Nat. Commun.">
        <title>Large-scale genome sequencing of mycorrhizal fungi provides insights into the early evolution of symbiotic traits.</title>
        <authorList>
            <person name="Miyauchi S."/>
            <person name="Kiss E."/>
            <person name="Kuo A."/>
            <person name="Drula E."/>
            <person name="Kohler A."/>
            <person name="Sanchez-Garcia M."/>
            <person name="Morin E."/>
            <person name="Andreopoulos B."/>
            <person name="Barry K.W."/>
            <person name="Bonito G."/>
            <person name="Buee M."/>
            <person name="Carver A."/>
            <person name="Chen C."/>
            <person name="Cichocki N."/>
            <person name="Clum A."/>
            <person name="Culley D."/>
            <person name="Crous P.W."/>
            <person name="Fauchery L."/>
            <person name="Girlanda M."/>
            <person name="Hayes R.D."/>
            <person name="Keri Z."/>
            <person name="LaButti K."/>
            <person name="Lipzen A."/>
            <person name="Lombard V."/>
            <person name="Magnuson J."/>
            <person name="Maillard F."/>
            <person name="Murat C."/>
            <person name="Nolan M."/>
            <person name="Ohm R.A."/>
            <person name="Pangilinan J."/>
            <person name="Pereira M.F."/>
            <person name="Perotto S."/>
            <person name="Peter M."/>
            <person name="Pfister S."/>
            <person name="Riley R."/>
            <person name="Sitrit Y."/>
            <person name="Stielow J.B."/>
            <person name="Szollosi G."/>
            <person name="Zifcakova L."/>
            <person name="Stursova M."/>
            <person name="Spatafora J.W."/>
            <person name="Tedersoo L."/>
            <person name="Vaario L.M."/>
            <person name="Yamada A."/>
            <person name="Yan M."/>
            <person name="Wang P."/>
            <person name="Xu J."/>
            <person name="Bruns T."/>
            <person name="Baldrian P."/>
            <person name="Vilgalys R."/>
            <person name="Dunand C."/>
            <person name="Henrissat B."/>
            <person name="Grigoriev I.V."/>
            <person name="Hibbett D."/>
            <person name="Nagy L.G."/>
            <person name="Martin F.M."/>
        </authorList>
    </citation>
    <scope>NUCLEOTIDE SEQUENCE</scope>
    <source>
        <strain evidence="4">UH-Tt-Lm1</strain>
    </source>
</reference>
<reference evidence="4" key="2">
    <citation type="submission" date="2020-11" db="EMBL/GenBank/DDBJ databases">
        <authorList>
            <consortium name="DOE Joint Genome Institute"/>
            <person name="Kuo A."/>
            <person name="Miyauchi S."/>
            <person name="Kiss E."/>
            <person name="Drula E."/>
            <person name="Kohler A."/>
            <person name="Sanchez-Garcia M."/>
            <person name="Andreopoulos B."/>
            <person name="Barry K.W."/>
            <person name="Bonito G."/>
            <person name="Buee M."/>
            <person name="Carver A."/>
            <person name="Chen C."/>
            <person name="Cichocki N."/>
            <person name="Clum A."/>
            <person name="Culley D."/>
            <person name="Crous P.W."/>
            <person name="Fauchery L."/>
            <person name="Girlanda M."/>
            <person name="Hayes R."/>
            <person name="Keri Z."/>
            <person name="Labutti K."/>
            <person name="Lipzen A."/>
            <person name="Lombard V."/>
            <person name="Magnuson J."/>
            <person name="Maillard F."/>
            <person name="Morin E."/>
            <person name="Murat C."/>
            <person name="Nolan M."/>
            <person name="Ohm R."/>
            <person name="Pangilinan J."/>
            <person name="Pereira M."/>
            <person name="Perotto S."/>
            <person name="Peter M."/>
            <person name="Riley R."/>
            <person name="Sitrit Y."/>
            <person name="Stielow B."/>
            <person name="Szollosi G."/>
            <person name="Zifcakova L."/>
            <person name="Stursova M."/>
            <person name="Spatafora J.W."/>
            <person name="Tedersoo L."/>
            <person name="Vaario L.-M."/>
            <person name="Yamada A."/>
            <person name="Yan M."/>
            <person name="Wang P."/>
            <person name="Xu J."/>
            <person name="Bruns T."/>
            <person name="Baldrian P."/>
            <person name="Vilgalys R."/>
            <person name="Henrissat B."/>
            <person name="Grigoriev I.V."/>
            <person name="Hibbett D."/>
            <person name="Nagy L.G."/>
            <person name="Martin F.M."/>
        </authorList>
    </citation>
    <scope>NUCLEOTIDE SEQUENCE</scope>
    <source>
        <strain evidence="4">UH-Tt-Lm1</strain>
    </source>
</reference>
<dbReference type="PANTHER" id="PTHR33643">
    <property type="entry name" value="UREASE ACCESSORY PROTEIN D"/>
    <property type="match status" value="1"/>
</dbReference>
<comment type="caution">
    <text evidence="4">The sequence shown here is derived from an EMBL/GenBank/DDBJ whole genome shotgun (WGS) entry which is preliminary data.</text>
</comment>
<gene>
    <name evidence="4" type="ORF">BJ322DRAFT_1054037</name>
</gene>
<name>A0A9P6HH89_9AGAM</name>
<dbReference type="GO" id="GO:0016151">
    <property type="term" value="F:nickel cation binding"/>
    <property type="evidence" value="ECO:0007669"/>
    <property type="project" value="InterPro"/>
</dbReference>
<keyword evidence="2" id="KW-0143">Chaperone</keyword>
<dbReference type="AlphaFoldDB" id="A0A9P6HH89"/>
<feature type="compositionally biased region" description="Low complexity" evidence="3">
    <location>
        <begin position="12"/>
        <end position="22"/>
    </location>
</feature>
<accession>A0A9P6HH89</accession>
<evidence type="ECO:0000256" key="2">
    <source>
        <dbReference type="ARBA" id="ARBA00023186"/>
    </source>
</evidence>
<feature type="compositionally biased region" description="Basic residues" evidence="3">
    <location>
        <begin position="1"/>
        <end position="11"/>
    </location>
</feature>
<dbReference type="Proteomes" id="UP000736335">
    <property type="component" value="Unassembled WGS sequence"/>
</dbReference>